<dbReference type="AlphaFoldDB" id="A0A183L492"/>
<evidence type="ECO:0000313" key="2">
    <source>
        <dbReference type="Proteomes" id="UP000279833"/>
    </source>
</evidence>
<reference evidence="1 2" key="2">
    <citation type="submission" date="2018-11" db="EMBL/GenBank/DDBJ databases">
        <authorList>
            <consortium name="Pathogen Informatics"/>
        </authorList>
    </citation>
    <scope>NUCLEOTIDE SEQUENCE [LARGE SCALE GENOMIC DNA]</scope>
    <source>
        <strain evidence="1">Dakar</strain>
        <strain evidence="2">Dakar, Senegal</strain>
    </source>
</reference>
<evidence type="ECO:0000313" key="1">
    <source>
        <dbReference type="EMBL" id="VDP77869.1"/>
    </source>
</evidence>
<protein>
    <submittedName>
        <fullName evidence="1 3">Uncharacterized protein</fullName>
    </submittedName>
</protein>
<name>A0A183L492_9TREM</name>
<dbReference type="Proteomes" id="UP000279833">
    <property type="component" value="Unassembled WGS sequence"/>
</dbReference>
<keyword evidence="2" id="KW-1185">Reference proteome</keyword>
<organism evidence="3">
    <name type="scientific">Schistosoma curassoni</name>
    <dbReference type="NCBI Taxonomy" id="6186"/>
    <lineage>
        <taxon>Eukaryota</taxon>
        <taxon>Metazoa</taxon>
        <taxon>Spiralia</taxon>
        <taxon>Lophotrochozoa</taxon>
        <taxon>Platyhelminthes</taxon>
        <taxon>Trematoda</taxon>
        <taxon>Digenea</taxon>
        <taxon>Strigeidida</taxon>
        <taxon>Schistosomatoidea</taxon>
        <taxon>Schistosomatidae</taxon>
        <taxon>Schistosoma</taxon>
    </lineage>
</organism>
<dbReference type="EMBL" id="UZAK01048467">
    <property type="protein sequence ID" value="VDP77869.1"/>
    <property type="molecule type" value="Genomic_DNA"/>
</dbReference>
<accession>A0A183L492</accession>
<proteinExistence type="predicted"/>
<sequence length="170" mass="19309">MIIRWKPVHKLTETTITNSRDSFLMTNLSKLLALPLNRLDWLPNNWETTQMGYRKSHLLQSSRPYLNKISKQNEQTLTSLELGQEAATTKLPPMKRDTVTIETTTGADEEEAEQDDVSILIDQENILPEEISQSIQFTENISSVGDYDVTVMNKPNMVSEKAECPNPGEN</sequence>
<gene>
    <name evidence="1" type="ORF">SCUD_LOCUS22152</name>
</gene>
<evidence type="ECO:0000313" key="3">
    <source>
        <dbReference type="WBParaSite" id="SCUD_0002215501-mRNA-1"/>
    </source>
</evidence>
<dbReference type="WBParaSite" id="SCUD_0002215501-mRNA-1">
    <property type="protein sequence ID" value="SCUD_0002215501-mRNA-1"/>
    <property type="gene ID" value="SCUD_0002215501"/>
</dbReference>
<reference evidence="3" key="1">
    <citation type="submission" date="2016-06" db="UniProtKB">
        <authorList>
            <consortium name="WormBaseParasite"/>
        </authorList>
    </citation>
    <scope>IDENTIFICATION</scope>
</reference>